<dbReference type="PANTHER" id="PTHR45348">
    <property type="entry name" value="HYPOTHETICAL OXIDOREDUCTASE (EUROFUNG)"/>
    <property type="match status" value="1"/>
</dbReference>
<keyword evidence="3" id="KW-1185">Reference proteome</keyword>
<evidence type="ECO:0000313" key="2">
    <source>
        <dbReference type="EMBL" id="RXK39303.1"/>
    </source>
</evidence>
<feature type="domain" description="Enoyl reductase (ER)" evidence="1">
    <location>
        <begin position="26"/>
        <end position="331"/>
    </location>
</feature>
<reference evidence="2 3" key="1">
    <citation type="submission" date="2016-06" db="EMBL/GenBank/DDBJ databases">
        <title>Evolution of pathogenesis and genome organization in the Tremellales.</title>
        <authorList>
            <person name="Cuomo C."/>
            <person name="Litvintseva A."/>
            <person name="Heitman J."/>
            <person name="Chen Y."/>
            <person name="Sun S."/>
            <person name="Springer D."/>
            <person name="Dromer F."/>
            <person name="Young S."/>
            <person name="Zeng Q."/>
            <person name="Chapman S."/>
            <person name="Gujja S."/>
            <person name="Saif S."/>
            <person name="Birren B."/>
        </authorList>
    </citation>
    <scope>NUCLEOTIDE SEQUENCE [LARGE SCALE GENOMIC DNA]</scope>
    <source>
        <strain evidence="2 3">ATCC 28783</strain>
    </source>
</reference>
<dbReference type="EMBL" id="SDIL01000033">
    <property type="protein sequence ID" value="RXK39303.1"/>
    <property type="molecule type" value="Genomic_DNA"/>
</dbReference>
<dbReference type="InParanoid" id="A0A4Q1BN68"/>
<dbReference type="STRING" id="5217.A0A4Q1BN68"/>
<dbReference type="Pfam" id="PF00107">
    <property type="entry name" value="ADH_zinc_N"/>
    <property type="match status" value="1"/>
</dbReference>
<gene>
    <name evidence="2" type="ORF">M231_03382</name>
</gene>
<dbReference type="CDD" id="cd08249">
    <property type="entry name" value="enoyl_reductase_like"/>
    <property type="match status" value="1"/>
</dbReference>
<dbReference type="InterPro" id="IPR011032">
    <property type="entry name" value="GroES-like_sf"/>
</dbReference>
<dbReference type="InterPro" id="IPR047122">
    <property type="entry name" value="Trans-enoyl_RdTase-like"/>
</dbReference>
<dbReference type="InterPro" id="IPR020843">
    <property type="entry name" value="ER"/>
</dbReference>
<dbReference type="GO" id="GO:0016651">
    <property type="term" value="F:oxidoreductase activity, acting on NAD(P)H"/>
    <property type="evidence" value="ECO:0007669"/>
    <property type="project" value="InterPro"/>
</dbReference>
<protein>
    <recommendedName>
        <fullName evidence="1">Enoyl reductase (ER) domain-containing protein</fullName>
    </recommendedName>
</protein>
<dbReference type="SUPFAM" id="SSF51735">
    <property type="entry name" value="NAD(P)-binding Rossmann-fold domains"/>
    <property type="match status" value="1"/>
</dbReference>
<evidence type="ECO:0000259" key="1">
    <source>
        <dbReference type="SMART" id="SM00829"/>
    </source>
</evidence>
<dbReference type="AlphaFoldDB" id="A0A4Q1BN68"/>
<sequence>MRGIVVQQLVSVSVASFHGRYMHGVAHPQGVATLEDDLPVPKPNTDEVLVKVNYAAANPTDWKHMEWLSPPDSLLGCDYFGTVVEVGPGSRPTLKVGDKVAGFVHGGKFPTEGSFAEYVKVDNKMTTKLPDGWDRMAEAATFGVGYLTAALCLFHAQKNPFPPSKRSSDDWFFVQGGASSVGLFAIQLAKLAGYSVITTCSPHSFDLCKSFGADHTVDYHDYAAAVKDIKDVTQGKCKGALECIGGVDDAKLAVESIGTEGGLVTFLLSVPEEAKNRRSDVKLEGILLYTIGGYAFDFLPGQPPVPASPEDRAWAEKWFEISGDVVGKYGIRGNPVDVRQGLESVLAGLKELKAGVSGKKIVYKID</sequence>
<dbReference type="SMART" id="SM00829">
    <property type="entry name" value="PKS_ER"/>
    <property type="match status" value="1"/>
</dbReference>
<dbReference type="InterPro" id="IPR013154">
    <property type="entry name" value="ADH-like_N"/>
</dbReference>
<dbReference type="Pfam" id="PF08240">
    <property type="entry name" value="ADH_N"/>
    <property type="match status" value="1"/>
</dbReference>
<proteinExistence type="predicted"/>
<dbReference type="PANTHER" id="PTHR45348:SF7">
    <property type="entry name" value="ZINC BINDING OXIDOREDUCTASE, PUTATIVE-RELATED"/>
    <property type="match status" value="1"/>
</dbReference>
<name>A0A4Q1BN68_TREME</name>
<dbReference type="InterPro" id="IPR036291">
    <property type="entry name" value="NAD(P)-bd_dom_sf"/>
</dbReference>
<dbReference type="Proteomes" id="UP000289152">
    <property type="component" value="Unassembled WGS sequence"/>
</dbReference>
<organism evidence="2 3">
    <name type="scientific">Tremella mesenterica</name>
    <name type="common">Jelly fungus</name>
    <dbReference type="NCBI Taxonomy" id="5217"/>
    <lineage>
        <taxon>Eukaryota</taxon>
        <taxon>Fungi</taxon>
        <taxon>Dikarya</taxon>
        <taxon>Basidiomycota</taxon>
        <taxon>Agaricomycotina</taxon>
        <taxon>Tremellomycetes</taxon>
        <taxon>Tremellales</taxon>
        <taxon>Tremellaceae</taxon>
        <taxon>Tremella</taxon>
    </lineage>
</organism>
<dbReference type="OrthoDB" id="10257049at2759"/>
<dbReference type="SUPFAM" id="SSF50129">
    <property type="entry name" value="GroES-like"/>
    <property type="match status" value="1"/>
</dbReference>
<dbReference type="Gene3D" id="3.40.50.720">
    <property type="entry name" value="NAD(P)-binding Rossmann-like Domain"/>
    <property type="match status" value="1"/>
</dbReference>
<comment type="caution">
    <text evidence="2">The sequence shown here is derived from an EMBL/GenBank/DDBJ whole genome shotgun (WGS) entry which is preliminary data.</text>
</comment>
<dbReference type="FunCoup" id="A0A4Q1BN68">
    <property type="interactions" value="9"/>
</dbReference>
<dbReference type="Gene3D" id="3.90.180.10">
    <property type="entry name" value="Medium-chain alcohol dehydrogenases, catalytic domain"/>
    <property type="match status" value="1"/>
</dbReference>
<dbReference type="InterPro" id="IPR013149">
    <property type="entry name" value="ADH-like_C"/>
</dbReference>
<dbReference type="VEuPathDB" id="FungiDB:TREMEDRAFT_71312"/>
<accession>A0A4Q1BN68</accession>
<evidence type="ECO:0000313" key="3">
    <source>
        <dbReference type="Proteomes" id="UP000289152"/>
    </source>
</evidence>